<dbReference type="Pfam" id="PF13878">
    <property type="entry name" value="zf-C2H2_3"/>
    <property type="match status" value="1"/>
</dbReference>
<keyword evidence="9" id="KW-0012">Acyltransferase</keyword>
<evidence type="ECO:0000256" key="6">
    <source>
        <dbReference type="ARBA" id="ARBA00022833"/>
    </source>
</evidence>
<dbReference type="EMBL" id="JAACJK010000164">
    <property type="protein sequence ID" value="KAF5324609.1"/>
    <property type="molecule type" value="Genomic_DNA"/>
</dbReference>
<keyword evidence="4" id="KW-0479">Metal-binding</keyword>
<feature type="compositionally biased region" description="Low complexity" evidence="10">
    <location>
        <begin position="11"/>
        <end position="30"/>
    </location>
</feature>
<dbReference type="GO" id="GO:0005634">
    <property type="term" value="C:nucleus"/>
    <property type="evidence" value="ECO:0007669"/>
    <property type="project" value="UniProtKB-SubCell"/>
</dbReference>
<name>A0A8H5BK60_9AGAR</name>
<dbReference type="OrthoDB" id="428854at2759"/>
<evidence type="ECO:0000256" key="2">
    <source>
        <dbReference type="ARBA" id="ARBA00005816"/>
    </source>
</evidence>
<feature type="domain" description="N-acetyltransferase ESCO zinc-finger" evidence="11">
    <location>
        <begin position="73"/>
        <end position="110"/>
    </location>
</feature>
<evidence type="ECO:0000313" key="13">
    <source>
        <dbReference type="EMBL" id="KAF5324609.1"/>
    </source>
</evidence>
<dbReference type="Pfam" id="PF13880">
    <property type="entry name" value="Acetyltransf_13"/>
    <property type="match status" value="1"/>
</dbReference>
<organism evidence="13 14">
    <name type="scientific">Ephemerocybe angulata</name>
    <dbReference type="NCBI Taxonomy" id="980116"/>
    <lineage>
        <taxon>Eukaryota</taxon>
        <taxon>Fungi</taxon>
        <taxon>Dikarya</taxon>
        <taxon>Basidiomycota</taxon>
        <taxon>Agaricomycotina</taxon>
        <taxon>Agaricomycetes</taxon>
        <taxon>Agaricomycetidae</taxon>
        <taxon>Agaricales</taxon>
        <taxon>Agaricineae</taxon>
        <taxon>Psathyrellaceae</taxon>
        <taxon>Ephemerocybe</taxon>
    </lineage>
</organism>
<comment type="subcellular location">
    <subcellularLocation>
        <location evidence="1">Nucleus</location>
    </subcellularLocation>
</comment>
<keyword evidence="3" id="KW-0808">Transferase</keyword>
<keyword evidence="7" id="KW-0539">Nucleus</keyword>
<evidence type="ECO:0000256" key="8">
    <source>
        <dbReference type="ARBA" id="ARBA00023306"/>
    </source>
</evidence>
<dbReference type="SUPFAM" id="SSF55729">
    <property type="entry name" value="Acyl-CoA N-acyltransferases (Nat)"/>
    <property type="match status" value="1"/>
</dbReference>
<evidence type="ECO:0000256" key="1">
    <source>
        <dbReference type="ARBA" id="ARBA00004123"/>
    </source>
</evidence>
<keyword evidence="6" id="KW-0862">Zinc</keyword>
<evidence type="ECO:0000256" key="5">
    <source>
        <dbReference type="ARBA" id="ARBA00022771"/>
    </source>
</evidence>
<comment type="caution">
    <text evidence="13">The sequence shown here is derived from an EMBL/GenBank/DDBJ whole genome shotgun (WGS) entry which is preliminary data.</text>
</comment>
<dbReference type="Proteomes" id="UP000541558">
    <property type="component" value="Unassembled WGS sequence"/>
</dbReference>
<dbReference type="InterPro" id="IPR028005">
    <property type="entry name" value="AcTrfase_ESCO_Znf_dom"/>
</dbReference>
<evidence type="ECO:0000256" key="4">
    <source>
        <dbReference type="ARBA" id="ARBA00022723"/>
    </source>
</evidence>
<protein>
    <recommendedName>
        <fullName evidence="15">N-acetyltransferase ECO1</fullName>
    </recommendedName>
</protein>
<evidence type="ECO:0000259" key="11">
    <source>
        <dbReference type="Pfam" id="PF13878"/>
    </source>
</evidence>
<dbReference type="GO" id="GO:0008270">
    <property type="term" value="F:zinc ion binding"/>
    <property type="evidence" value="ECO:0007669"/>
    <property type="project" value="UniProtKB-KW"/>
</dbReference>
<keyword evidence="14" id="KW-1185">Reference proteome</keyword>
<dbReference type="GO" id="GO:0000785">
    <property type="term" value="C:chromatin"/>
    <property type="evidence" value="ECO:0007669"/>
    <property type="project" value="TreeGrafter"/>
</dbReference>
<evidence type="ECO:0000256" key="3">
    <source>
        <dbReference type="ARBA" id="ARBA00022679"/>
    </source>
</evidence>
<accession>A0A8H5BK60</accession>
<comment type="similarity">
    <text evidence="2">Belongs to the acetyltransferase family. ECO subfamily.</text>
</comment>
<dbReference type="AlphaFoldDB" id="A0A8H5BK60"/>
<keyword evidence="5" id="KW-0863">Zinc-finger</keyword>
<reference evidence="13 14" key="1">
    <citation type="journal article" date="2020" name="ISME J.">
        <title>Uncovering the hidden diversity of litter-decomposition mechanisms in mushroom-forming fungi.</title>
        <authorList>
            <person name="Floudas D."/>
            <person name="Bentzer J."/>
            <person name="Ahren D."/>
            <person name="Johansson T."/>
            <person name="Persson P."/>
            <person name="Tunlid A."/>
        </authorList>
    </citation>
    <scope>NUCLEOTIDE SEQUENCE [LARGE SCALE GENOMIC DNA]</scope>
    <source>
        <strain evidence="13 14">CBS 175.51</strain>
    </source>
</reference>
<feature type="domain" description="N-acetyltransferase ESCO acetyl-transferase" evidence="12">
    <location>
        <begin position="254"/>
        <end position="315"/>
    </location>
</feature>
<dbReference type="Gene3D" id="3.40.630.30">
    <property type="match status" value="1"/>
</dbReference>
<dbReference type="PANTHER" id="PTHR45884:SF2">
    <property type="entry name" value="N-ACETYLTRANSFERASE ECO"/>
    <property type="match status" value="1"/>
</dbReference>
<evidence type="ECO:0000313" key="14">
    <source>
        <dbReference type="Proteomes" id="UP000541558"/>
    </source>
</evidence>
<evidence type="ECO:0000256" key="7">
    <source>
        <dbReference type="ARBA" id="ARBA00023242"/>
    </source>
</evidence>
<dbReference type="PANTHER" id="PTHR45884">
    <property type="entry name" value="N-ACETYLTRANSFERASE ECO"/>
    <property type="match status" value="1"/>
</dbReference>
<gene>
    <name evidence="13" type="ORF">D9611_004567</name>
</gene>
<dbReference type="GO" id="GO:0061733">
    <property type="term" value="F:protein-lysine-acetyltransferase activity"/>
    <property type="evidence" value="ECO:0007669"/>
    <property type="project" value="TreeGrafter"/>
</dbReference>
<keyword evidence="8" id="KW-0131">Cell cycle</keyword>
<proteinExistence type="inferred from homology"/>
<dbReference type="InterPro" id="IPR028009">
    <property type="entry name" value="ESCO_Acetyltransf_dom"/>
</dbReference>
<dbReference type="InterPro" id="IPR016181">
    <property type="entry name" value="Acyl_CoA_acyltransferase"/>
</dbReference>
<evidence type="ECO:0000256" key="10">
    <source>
        <dbReference type="SAM" id="MobiDB-lite"/>
    </source>
</evidence>
<evidence type="ECO:0000256" key="9">
    <source>
        <dbReference type="ARBA" id="ARBA00023315"/>
    </source>
</evidence>
<evidence type="ECO:0000259" key="12">
    <source>
        <dbReference type="Pfam" id="PF13880"/>
    </source>
</evidence>
<sequence length="324" mass="35449">MRTYGSRIRKAQTAPPTQSPDPASSSTPTTMPNALKRPLGETMPNRPTKRTRTAQNTKKLKSTTELKQKALTQLHFCIDQSTLHKCPLCDLCYTKGAKEDVALHKAHCSRVQKGMEWSKEEDKEGYGTSITEVKNRVKLNNGRHGRIISFPADVGGKIGTKLSSLLQTVNLCLVSPPLSKPTLQSSKAYLFLLPQDSSSKSESIVGCVIAQRIEVAMEVLEENASDPSDGPWKSPDSAREVAGIFCKPQKLPTPMGISRMFVSSKHRRQGIARALLAAAADTFIPGCPLDPLKSQIAFSQPTGDGNKVMQNWGGGRIRIYEEDC</sequence>
<feature type="region of interest" description="Disordered" evidence="10">
    <location>
        <begin position="1"/>
        <end position="61"/>
    </location>
</feature>
<dbReference type="GO" id="GO:0007064">
    <property type="term" value="P:mitotic sister chromatid cohesion"/>
    <property type="evidence" value="ECO:0007669"/>
    <property type="project" value="TreeGrafter"/>
</dbReference>
<evidence type="ECO:0008006" key="15">
    <source>
        <dbReference type="Google" id="ProtNLM"/>
    </source>
</evidence>